<dbReference type="InterPro" id="IPR025711">
    <property type="entry name" value="PepSY"/>
</dbReference>
<dbReference type="RefSeq" id="WP_206709134.1">
    <property type="nucleotide sequence ID" value="NZ_CP059066.1"/>
</dbReference>
<dbReference type="Pfam" id="PF14620">
    <property type="entry name" value="YPEB_PepSY1-2"/>
    <property type="match status" value="1"/>
</dbReference>
<organism evidence="4 5">
    <name type="scientific">Koleobacter methoxysyntrophicus</name>
    <dbReference type="NCBI Taxonomy" id="2751313"/>
    <lineage>
        <taxon>Bacteria</taxon>
        <taxon>Bacillati</taxon>
        <taxon>Bacillota</taxon>
        <taxon>Clostridia</taxon>
        <taxon>Koleobacterales</taxon>
        <taxon>Koleobacteraceae</taxon>
        <taxon>Koleobacter</taxon>
    </lineage>
</organism>
<protein>
    <submittedName>
        <fullName evidence="4">Sporulation protein YpeB</fullName>
    </submittedName>
</protein>
<evidence type="ECO:0000313" key="5">
    <source>
        <dbReference type="Proteomes" id="UP000662904"/>
    </source>
</evidence>
<dbReference type="Pfam" id="PF20769">
    <property type="entry name" value="YPEB_N"/>
    <property type="match status" value="1"/>
</dbReference>
<dbReference type="InterPro" id="IPR048402">
    <property type="entry name" value="YpeB_N"/>
</dbReference>
<evidence type="ECO:0000259" key="3">
    <source>
        <dbReference type="Pfam" id="PF20769"/>
    </source>
</evidence>
<dbReference type="EMBL" id="CP059066">
    <property type="protein sequence ID" value="QSQ08936.1"/>
    <property type="molecule type" value="Genomic_DNA"/>
</dbReference>
<name>A0A8A0RP02_9FIRM</name>
<accession>A0A8A0RP02</accession>
<feature type="domain" description="Sporulation protein YpeB PepSY1 and PepSY2" evidence="2">
    <location>
        <begin position="178"/>
        <end position="369"/>
    </location>
</feature>
<feature type="domain" description="Sporulation protein YpeB N-terminal" evidence="3">
    <location>
        <begin position="28"/>
        <end position="160"/>
    </location>
</feature>
<evidence type="ECO:0000259" key="1">
    <source>
        <dbReference type="Pfam" id="PF03413"/>
    </source>
</evidence>
<dbReference type="Pfam" id="PF03413">
    <property type="entry name" value="PepSY"/>
    <property type="match status" value="1"/>
</dbReference>
<dbReference type="AlphaFoldDB" id="A0A8A0RP02"/>
<gene>
    <name evidence="4" type="primary">ypeB</name>
    <name evidence="4" type="ORF">H0A61_01289</name>
</gene>
<reference evidence="4" key="1">
    <citation type="submission" date="2020-07" db="EMBL/GenBank/DDBJ databases">
        <title>Koleobacter methoxysyntrophicus gen. nov., sp. nov., a novel anaerobic bacterium isolated from deep subsurface oil field and proposal of Koleobacterales ord. nov. in the phylum Firmicutes.</title>
        <authorList>
            <person name="Sakamoto S."/>
            <person name="Tamaki H."/>
        </authorList>
    </citation>
    <scope>NUCLEOTIDE SEQUENCE</scope>
    <source>
        <strain evidence="4">NRmbB1</strain>
    </source>
</reference>
<dbReference type="GO" id="GO:0009847">
    <property type="term" value="P:spore germination"/>
    <property type="evidence" value="ECO:0007669"/>
    <property type="project" value="InterPro"/>
</dbReference>
<feature type="domain" description="PepSY" evidence="1">
    <location>
        <begin position="374"/>
        <end position="429"/>
    </location>
</feature>
<dbReference type="InterPro" id="IPR014239">
    <property type="entry name" value="YpeB_PepSY1-2"/>
</dbReference>
<proteinExistence type="predicted"/>
<dbReference type="NCBIfam" id="TIGR02889">
    <property type="entry name" value="spore_YpeB"/>
    <property type="match status" value="1"/>
</dbReference>
<keyword evidence="5" id="KW-1185">Reference proteome</keyword>
<dbReference type="Proteomes" id="UP000662904">
    <property type="component" value="Chromosome"/>
</dbReference>
<evidence type="ECO:0000313" key="4">
    <source>
        <dbReference type="EMBL" id="QSQ08936.1"/>
    </source>
</evidence>
<evidence type="ECO:0000259" key="2">
    <source>
        <dbReference type="Pfam" id="PF14620"/>
    </source>
</evidence>
<dbReference type="KEGG" id="kme:H0A61_01289"/>
<sequence length="446" mass="50934">MNRRWIIPLIVGLALVITGIWGIDQYRQKRAYQIYMQNQYQRMFYDLLGHVENIQVDLSKVLVSGSPEHNNNLFSNISRQSFSAQEKLNQLPISHVALNKTSKFLAQVADYSSSMTKKNTPLNSDQMETVAGLHNSAAKLTEELRGLFDMITDGTIKMGELRREGGFQLARAPERNLDGEFSKIHEKMADYPTLIYDGPFSDHLLEPKPRELKGESITFDRAKEIAKRFIGPEDIREIRRGSDSSGFIKTYGLEIIPEGNRRSPIYVSITKTGGHVAWMLNTRGIGESKLSMEEMRQKAEAFLKEKGYVNMMPTYSMVSGDTGVVNFAYTQDGVIIYPDLLKVKVALDNGEVVGFEAQKFLMSHHDRDIRKPRLTEEEARRFISNQFNVSKGRLALIPLEDRTEVLTYEFKSRYQEDEFLIYINADTGDQEMILKIIKDKTGTLTM</sequence>